<evidence type="ECO:0000256" key="3">
    <source>
        <dbReference type="ARBA" id="ARBA00022741"/>
    </source>
</evidence>
<proteinExistence type="inferred from homology"/>
<keyword evidence="5" id="KW-0067">ATP-binding</keyword>
<name>A0ABT4UPM7_9BACT</name>
<protein>
    <submittedName>
        <fullName evidence="9">Four-carbon acid sugar kinase family protein</fullName>
    </submittedName>
</protein>
<accession>A0ABT4UPM7</accession>
<feature type="domain" description="Four-carbon acid sugar kinase N-terminal" evidence="7">
    <location>
        <begin position="9"/>
        <end position="251"/>
    </location>
</feature>
<dbReference type="InterPro" id="IPR010737">
    <property type="entry name" value="4-carb_acid_sugar_kinase_N"/>
</dbReference>
<gene>
    <name evidence="9" type="ORF">O3P16_15755</name>
</gene>
<dbReference type="SUPFAM" id="SSF142764">
    <property type="entry name" value="YgbK-like"/>
    <property type="match status" value="1"/>
</dbReference>
<dbReference type="GO" id="GO:0016301">
    <property type="term" value="F:kinase activity"/>
    <property type="evidence" value="ECO:0007669"/>
    <property type="project" value="UniProtKB-KW"/>
</dbReference>
<dbReference type="InterPro" id="IPR037051">
    <property type="entry name" value="4-carb_acid_sugar_kinase_N_sf"/>
</dbReference>
<evidence type="ECO:0000256" key="6">
    <source>
        <dbReference type="ARBA" id="ARBA00023277"/>
    </source>
</evidence>
<dbReference type="EMBL" id="JAQGEF010000026">
    <property type="protein sequence ID" value="MDA3616272.1"/>
    <property type="molecule type" value="Genomic_DNA"/>
</dbReference>
<dbReference type="InterPro" id="IPR031475">
    <property type="entry name" value="NBD_C"/>
</dbReference>
<feature type="domain" description="Four-carbon acid sugar kinase nucleotide binding" evidence="8">
    <location>
        <begin position="279"/>
        <end position="455"/>
    </location>
</feature>
<keyword evidence="3" id="KW-0547">Nucleotide-binding</keyword>
<evidence type="ECO:0000313" key="10">
    <source>
        <dbReference type="Proteomes" id="UP001210231"/>
    </source>
</evidence>
<evidence type="ECO:0000256" key="2">
    <source>
        <dbReference type="ARBA" id="ARBA00022679"/>
    </source>
</evidence>
<comment type="caution">
    <text evidence="9">The sequence shown here is derived from an EMBL/GenBank/DDBJ whole genome shotgun (WGS) entry which is preliminary data.</text>
</comment>
<dbReference type="Pfam" id="PF17042">
    <property type="entry name" value="NBD_C"/>
    <property type="match status" value="1"/>
</dbReference>
<evidence type="ECO:0000313" key="9">
    <source>
        <dbReference type="EMBL" id="MDA3616272.1"/>
    </source>
</evidence>
<dbReference type="InterPro" id="IPR042213">
    <property type="entry name" value="NBD_C_sf"/>
</dbReference>
<keyword evidence="10" id="KW-1185">Reference proteome</keyword>
<dbReference type="Gene3D" id="3.40.980.20">
    <property type="entry name" value="Four-carbon acid sugar kinase, nucleotide binding domain"/>
    <property type="match status" value="1"/>
</dbReference>
<keyword evidence="4 9" id="KW-0418">Kinase</keyword>
<evidence type="ECO:0000259" key="7">
    <source>
        <dbReference type="Pfam" id="PF07005"/>
    </source>
</evidence>
<organism evidence="9 10">
    <name type="scientific">Polluticaenibacter yanchengensis</name>
    <dbReference type="NCBI Taxonomy" id="3014562"/>
    <lineage>
        <taxon>Bacteria</taxon>
        <taxon>Pseudomonadati</taxon>
        <taxon>Bacteroidota</taxon>
        <taxon>Chitinophagia</taxon>
        <taxon>Chitinophagales</taxon>
        <taxon>Chitinophagaceae</taxon>
        <taxon>Polluticaenibacter</taxon>
    </lineage>
</organism>
<evidence type="ECO:0000256" key="4">
    <source>
        <dbReference type="ARBA" id="ARBA00022777"/>
    </source>
</evidence>
<dbReference type="RefSeq" id="WP_407032602.1">
    <property type="nucleotide sequence ID" value="NZ_JAQGEF010000026.1"/>
</dbReference>
<reference evidence="9 10" key="1">
    <citation type="submission" date="2022-12" db="EMBL/GenBank/DDBJ databases">
        <title>Chitinophagaceae gen. sp. nov., a new member of the family Chitinophagaceae, isolated from soil in a chemical factory.</title>
        <authorList>
            <person name="Ke Z."/>
        </authorList>
    </citation>
    <scope>NUCLEOTIDE SEQUENCE [LARGE SCALE GENOMIC DNA]</scope>
    <source>
        <strain evidence="9 10">LY-5</strain>
    </source>
</reference>
<evidence type="ECO:0000256" key="5">
    <source>
        <dbReference type="ARBA" id="ARBA00022840"/>
    </source>
</evidence>
<dbReference type="Proteomes" id="UP001210231">
    <property type="component" value="Unassembled WGS sequence"/>
</dbReference>
<comment type="similarity">
    <text evidence="1">Belongs to the four-carbon acid sugar kinase family.</text>
</comment>
<dbReference type="Pfam" id="PF07005">
    <property type="entry name" value="SBD_N"/>
    <property type="match status" value="1"/>
</dbReference>
<evidence type="ECO:0000259" key="8">
    <source>
        <dbReference type="Pfam" id="PF17042"/>
    </source>
</evidence>
<sequence>MAQSKLRFAYYGDDFTGSTDALEFLSNAGVKTRLFIDAPAPPQLERFPELEAIGVAGNSRSLPPAEMTGVLNKAFSQLSQLHLKQVHYKICSTFDSSPAIGNIGTAISVGQSVFKNSDTPVLAAAPALGRYTIFGNMFARMGIGSDGRIYRLDRHPSMSKHPVTPADEADLTLHLARQTDLKIGLIDINQITEPAENIAGHYKALVKQGTQIIFIDAMYVNQLKNIGKALELISQDTGTLFTVGSSGVEMAMTEHWNANKSDTDHEVDWPVLSTERPILVGSGSCSPVTSKQIELALNAGFKSIALDVVQLLQNNTVYIIEIVQQAIDGINSGQSVLLHTSLGTNDSRNDASVKTALALGIPEARVKEHIGYHFGTTLGTIARLVAGKTNVLKRIVIAGGDTSSYAARAMGIESVVMIAPLSIGAPLCRASAPESPVDGMEVNFKGGQVGSPDYFIRATKHFS</sequence>
<keyword evidence="2" id="KW-0808">Transferase</keyword>
<evidence type="ECO:0000256" key="1">
    <source>
        <dbReference type="ARBA" id="ARBA00005715"/>
    </source>
</evidence>
<dbReference type="Gene3D" id="3.40.50.10840">
    <property type="entry name" value="Putative sugar-binding, N-terminal domain"/>
    <property type="match status" value="1"/>
</dbReference>
<keyword evidence="6" id="KW-0119">Carbohydrate metabolism</keyword>